<evidence type="ECO:0000256" key="1">
    <source>
        <dbReference type="ARBA" id="ARBA00009437"/>
    </source>
</evidence>
<keyword evidence="4" id="KW-0804">Transcription</keyword>
<evidence type="ECO:0000313" key="6">
    <source>
        <dbReference type="EMBL" id="MEK8028311.1"/>
    </source>
</evidence>
<proteinExistence type="inferred from homology"/>
<dbReference type="RefSeq" id="WP_341376098.1">
    <property type="nucleotide sequence ID" value="NZ_JBBUTF010000022.1"/>
</dbReference>
<dbReference type="PROSITE" id="PS50931">
    <property type="entry name" value="HTH_LYSR"/>
    <property type="match status" value="1"/>
</dbReference>
<organism evidence="6 7">
    <name type="scientific">Pseudaquabacterium rugosum</name>
    <dbReference type="NCBI Taxonomy" id="2984194"/>
    <lineage>
        <taxon>Bacteria</taxon>
        <taxon>Pseudomonadati</taxon>
        <taxon>Pseudomonadota</taxon>
        <taxon>Betaproteobacteria</taxon>
        <taxon>Burkholderiales</taxon>
        <taxon>Sphaerotilaceae</taxon>
        <taxon>Pseudaquabacterium</taxon>
    </lineage>
</organism>
<keyword evidence="7" id="KW-1185">Reference proteome</keyword>
<dbReference type="InterPro" id="IPR037402">
    <property type="entry name" value="YidZ_PBP2"/>
</dbReference>
<dbReference type="InterPro" id="IPR000847">
    <property type="entry name" value="LysR_HTH_N"/>
</dbReference>
<keyword evidence="3" id="KW-0238">DNA-binding</keyword>
<dbReference type="Gene3D" id="3.40.190.10">
    <property type="entry name" value="Periplasmic binding protein-like II"/>
    <property type="match status" value="2"/>
</dbReference>
<dbReference type="Gene3D" id="1.10.10.10">
    <property type="entry name" value="Winged helix-like DNA-binding domain superfamily/Winged helix DNA-binding domain"/>
    <property type="match status" value="1"/>
</dbReference>
<evidence type="ECO:0000313" key="7">
    <source>
        <dbReference type="Proteomes" id="UP001368500"/>
    </source>
</evidence>
<comment type="similarity">
    <text evidence="1">Belongs to the LysR transcriptional regulatory family.</text>
</comment>
<dbReference type="PANTHER" id="PTHR30118:SF15">
    <property type="entry name" value="TRANSCRIPTIONAL REGULATORY PROTEIN"/>
    <property type="match status" value="1"/>
</dbReference>
<feature type="domain" description="HTH lysR-type" evidence="5">
    <location>
        <begin position="6"/>
        <end position="63"/>
    </location>
</feature>
<comment type="caution">
    <text evidence="6">The sequence shown here is derived from an EMBL/GenBank/DDBJ whole genome shotgun (WGS) entry which is preliminary data.</text>
</comment>
<name>A0ABU9BET6_9BURK</name>
<dbReference type="InterPro" id="IPR036388">
    <property type="entry name" value="WH-like_DNA-bd_sf"/>
</dbReference>
<evidence type="ECO:0000259" key="5">
    <source>
        <dbReference type="PROSITE" id="PS50931"/>
    </source>
</evidence>
<dbReference type="InterPro" id="IPR036390">
    <property type="entry name" value="WH_DNA-bd_sf"/>
</dbReference>
<dbReference type="Proteomes" id="UP001368500">
    <property type="component" value="Unassembled WGS sequence"/>
</dbReference>
<dbReference type="CDD" id="cd08417">
    <property type="entry name" value="PBP2_Nitroaromatics_like"/>
    <property type="match status" value="1"/>
</dbReference>
<evidence type="ECO:0000256" key="2">
    <source>
        <dbReference type="ARBA" id="ARBA00023015"/>
    </source>
</evidence>
<dbReference type="Pfam" id="PF03466">
    <property type="entry name" value="LysR_substrate"/>
    <property type="match status" value="1"/>
</dbReference>
<dbReference type="SUPFAM" id="SSF53850">
    <property type="entry name" value="Periplasmic binding protein-like II"/>
    <property type="match status" value="1"/>
</dbReference>
<dbReference type="EMBL" id="JBBUTF010000022">
    <property type="protein sequence ID" value="MEK8028311.1"/>
    <property type="molecule type" value="Genomic_DNA"/>
</dbReference>
<dbReference type="InterPro" id="IPR050389">
    <property type="entry name" value="LysR-type_TF"/>
</dbReference>
<dbReference type="SUPFAM" id="SSF46785">
    <property type="entry name" value="Winged helix' DNA-binding domain"/>
    <property type="match status" value="1"/>
</dbReference>
<dbReference type="PANTHER" id="PTHR30118">
    <property type="entry name" value="HTH-TYPE TRANSCRIPTIONAL REGULATOR LEUO-RELATED"/>
    <property type="match status" value="1"/>
</dbReference>
<sequence>MNFRTFDLNLLRVFDAVMAERNLTRAAGQLAMTQPAVSQALRRLREAVGEPLFTRAAHGVRPTQRAHDLWPPVQQALRQLRQTLDPVDYDPQTAPQSFVLAMADATAALMLPPLMADLGARAAQARLRVLPLATRDPGALLDRGEADLAIGHFPEVVARLSGLGAQADLAHRALYPSRYVCVMRRGHPLADGPLDLERYCAADHLLVSFSGRPQGLIDEALSALGRQRRLVLTVNQFFTAGRVVAATDLLAVLPEAFLPMTGAAEALISRPLPLPIAPMAVHLLWHRRLDHHPAQRWLRERLLAAAAAGPAPELRTGR</sequence>
<reference evidence="6 7" key="1">
    <citation type="submission" date="2024-04" db="EMBL/GenBank/DDBJ databases">
        <title>Novel species of the genus Ideonella isolated from streams.</title>
        <authorList>
            <person name="Lu H."/>
        </authorList>
    </citation>
    <scope>NUCLEOTIDE SEQUENCE [LARGE SCALE GENOMIC DNA]</scope>
    <source>
        <strain evidence="6 7">BYS139W</strain>
    </source>
</reference>
<dbReference type="InterPro" id="IPR005119">
    <property type="entry name" value="LysR_subst-bd"/>
</dbReference>
<accession>A0ABU9BET6</accession>
<dbReference type="Pfam" id="PF00126">
    <property type="entry name" value="HTH_1"/>
    <property type="match status" value="1"/>
</dbReference>
<protein>
    <submittedName>
        <fullName evidence="6">LysR family transcriptional regulator</fullName>
    </submittedName>
</protein>
<dbReference type="PRINTS" id="PR00039">
    <property type="entry name" value="HTHLYSR"/>
</dbReference>
<keyword evidence="2" id="KW-0805">Transcription regulation</keyword>
<evidence type="ECO:0000256" key="3">
    <source>
        <dbReference type="ARBA" id="ARBA00023125"/>
    </source>
</evidence>
<gene>
    <name evidence="6" type="ORF">AACH11_20315</name>
</gene>
<evidence type="ECO:0000256" key="4">
    <source>
        <dbReference type="ARBA" id="ARBA00023163"/>
    </source>
</evidence>